<dbReference type="SMART" id="SM00345">
    <property type="entry name" value="HTH_GNTR"/>
    <property type="match status" value="1"/>
</dbReference>
<comment type="caution">
    <text evidence="5">The sequence shown here is derived from an EMBL/GenBank/DDBJ whole genome shotgun (WGS) entry which is preliminary data.</text>
</comment>
<dbReference type="AlphaFoldDB" id="A0A7Y9I3S4"/>
<dbReference type="SUPFAM" id="SSF48008">
    <property type="entry name" value="GntR ligand-binding domain-like"/>
    <property type="match status" value="1"/>
</dbReference>
<dbReference type="Proteomes" id="UP000569914">
    <property type="component" value="Unassembled WGS sequence"/>
</dbReference>
<dbReference type="CDD" id="cd07377">
    <property type="entry name" value="WHTH_GntR"/>
    <property type="match status" value="1"/>
</dbReference>
<dbReference type="InterPro" id="IPR008920">
    <property type="entry name" value="TF_FadR/GntR_C"/>
</dbReference>
<dbReference type="InterPro" id="IPR000524">
    <property type="entry name" value="Tscrpt_reg_HTH_GntR"/>
</dbReference>
<evidence type="ECO:0000313" key="6">
    <source>
        <dbReference type="Proteomes" id="UP000569914"/>
    </source>
</evidence>
<evidence type="ECO:0000256" key="2">
    <source>
        <dbReference type="ARBA" id="ARBA00023125"/>
    </source>
</evidence>
<dbReference type="EMBL" id="JACCBU010000001">
    <property type="protein sequence ID" value="NYE69731.1"/>
    <property type="molecule type" value="Genomic_DNA"/>
</dbReference>
<dbReference type="PANTHER" id="PTHR43537:SF45">
    <property type="entry name" value="GNTR FAMILY REGULATORY PROTEIN"/>
    <property type="match status" value="1"/>
</dbReference>
<dbReference type="Gene3D" id="1.10.10.10">
    <property type="entry name" value="Winged helix-like DNA-binding domain superfamily/Winged helix DNA-binding domain"/>
    <property type="match status" value="1"/>
</dbReference>
<proteinExistence type="predicted"/>
<dbReference type="PANTHER" id="PTHR43537">
    <property type="entry name" value="TRANSCRIPTIONAL REGULATOR, GNTR FAMILY"/>
    <property type="match status" value="1"/>
</dbReference>
<dbReference type="InterPro" id="IPR036388">
    <property type="entry name" value="WH-like_DNA-bd_sf"/>
</dbReference>
<evidence type="ECO:0000256" key="1">
    <source>
        <dbReference type="ARBA" id="ARBA00023015"/>
    </source>
</evidence>
<evidence type="ECO:0000313" key="5">
    <source>
        <dbReference type="EMBL" id="NYE69731.1"/>
    </source>
</evidence>
<dbReference type="RefSeq" id="WP_179748691.1">
    <property type="nucleotide sequence ID" value="NZ_JACCBU010000001.1"/>
</dbReference>
<evidence type="ECO:0000259" key="4">
    <source>
        <dbReference type="PROSITE" id="PS50949"/>
    </source>
</evidence>
<dbReference type="SMART" id="SM00895">
    <property type="entry name" value="FCD"/>
    <property type="match status" value="1"/>
</dbReference>
<reference evidence="5 6" key="1">
    <citation type="submission" date="2020-07" db="EMBL/GenBank/DDBJ databases">
        <title>Sequencing the genomes of 1000 actinobacteria strains.</title>
        <authorList>
            <person name="Klenk H.-P."/>
        </authorList>
    </citation>
    <scope>NUCLEOTIDE SEQUENCE [LARGE SCALE GENOMIC DNA]</scope>
    <source>
        <strain evidence="5 6">DSM 22083</strain>
    </source>
</reference>
<accession>A0A7Y9I3S4</accession>
<feature type="domain" description="HTH gntR-type" evidence="4">
    <location>
        <begin position="2"/>
        <end position="69"/>
    </location>
</feature>
<gene>
    <name evidence="5" type="ORF">BKA15_001060</name>
</gene>
<dbReference type="InterPro" id="IPR036390">
    <property type="entry name" value="WH_DNA-bd_sf"/>
</dbReference>
<name>A0A7Y9I3S4_9ACTN</name>
<dbReference type="Pfam" id="PF00392">
    <property type="entry name" value="GntR"/>
    <property type="match status" value="1"/>
</dbReference>
<keyword evidence="3" id="KW-0804">Transcription</keyword>
<keyword evidence="6" id="KW-1185">Reference proteome</keyword>
<dbReference type="GO" id="GO:0003700">
    <property type="term" value="F:DNA-binding transcription factor activity"/>
    <property type="evidence" value="ECO:0007669"/>
    <property type="project" value="InterPro"/>
</dbReference>
<dbReference type="Pfam" id="PF07729">
    <property type="entry name" value="FCD"/>
    <property type="match status" value="1"/>
</dbReference>
<dbReference type="GO" id="GO:0003677">
    <property type="term" value="F:DNA binding"/>
    <property type="evidence" value="ECO:0007669"/>
    <property type="project" value="UniProtKB-KW"/>
</dbReference>
<protein>
    <submittedName>
        <fullName evidence="5">DNA-binding GntR family transcriptional regulator</fullName>
    </submittedName>
</protein>
<organism evidence="5 6">
    <name type="scientific">Microlunatus parietis</name>
    <dbReference type="NCBI Taxonomy" id="682979"/>
    <lineage>
        <taxon>Bacteria</taxon>
        <taxon>Bacillati</taxon>
        <taxon>Actinomycetota</taxon>
        <taxon>Actinomycetes</taxon>
        <taxon>Propionibacteriales</taxon>
        <taxon>Propionibacteriaceae</taxon>
        <taxon>Microlunatus</taxon>
    </lineage>
</organism>
<dbReference type="PROSITE" id="PS50949">
    <property type="entry name" value="HTH_GNTR"/>
    <property type="match status" value="1"/>
</dbReference>
<sequence length="211" mass="23401">MELLAEKAYVAIKQAILSCTIAPGEVINEKAFAHQLGTSKTPIRHAINKLAADGLVEVFPRQGTIVRHISIRDIKNVYLVRELTEPGTSALAAARATEADILRLEQLDDRLIATGADSIDLEQHAAFHVAVAEITRVPQLITIIAGIHDQLRWFLAAQAADHGPKPRKRNHRRLLNAIREHDAEQARAITAETIAMSRDWMLQSMIKYGDD</sequence>
<dbReference type="InterPro" id="IPR011711">
    <property type="entry name" value="GntR_C"/>
</dbReference>
<keyword evidence="1" id="KW-0805">Transcription regulation</keyword>
<dbReference type="SUPFAM" id="SSF46785">
    <property type="entry name" value="Winged helix' DNA-binding domain"/>
    <property type="match status" value="1"/>
</dbReference>
<dbReference type="Gene3D" id="1.20.120.530">
    <property type="entry name" value="GntR ligand-binding domain-like"/>
    <property type="match status" value="1"/>
</dbReference>
<evidence type="ECO:0000256" key="3">
    <source>
        <dbReference type="ARBA" id="ARBA00023163"/>
    </source>
</evidence>
<keyword evidence="2 5" id="KW-0238">DNA-binding</keyword>